<keyword evidence="6" id="KW-0175">Coiled coil</keyword>
<feature type="region of interest" description="Disordered" evidence="10">
    <location>
        <begin position="672"/>
        <end position="815"/>
    </location>
</feature>
<evidence type="ECO:0000313" key="13">
    <source>
        <dbReference type="EMBL" id="CAD9461179.1"/>
    </source>
</evidence>
<feature type="compositionally biased region" description="Low complexity" evidence="10">
    <location>
        <begin position="835"/>
        <end position="844"/>
    </location>
</feature>
<dbReference type="AlphaFoldDB" id="A0A7S2GN38"/>
<reference evidence="13" key="1">
    <citation type="submission" date="2021-01" db="EMBL/GenBank/DDBJ databases">
        <authorList>
            <person name="Corre E."/>
            <person name="Pelletier E."/>
            <person name="Niang G."/>
            <person name="Scheremetjew M."/>
            <person name="Finn R."/>
            <person name="Kale V."/>
            <person name="Holt S."/>
            <person name="Cochrane G."/>
            <person name="Meng A."/>
            <person name="Brown T."/>
            <person name="Cohen L."/>
        </authorList>
    </citation>
    <scope>NUCLEOTIDE SEQUENCE</scope>
    <source>
        <strain evidence="13">CCMP1381</strain>
    </source>
</reference>
<feature type="compositionally biased region" description="Low complexity" evidence="10">
    <location>
        <begin position="97"/>
        <end position="107"/>
    </location>
</feature>
<feature type="compositionally biased region" description="Polar residues" evidence="10">
    <location>
        <begin position="724"/>
        <end position="738"/>
    </location>
</feature>
<evidence type="ECO:0000256" key="8">
    <source>
        <dbReference type="PROSITE-ProRule" id="PRU00175"/>
    </source>
</evidence>
<feature type="compositionally biased region" description="Polar residues" evidence="10">
    <location>
        <begin position="439"/>
        <end position="457"/>
    </location>
</feature>
<dbReference type="GO" id="GO:0008270">
    <property type="term" value="F:zinc ion binding"/>
    <property type="evidence" value="ECO:0007669"/>
    <property type="project" value="UniProtKB-KW"/>
</dbReference>
<evidence type="ECO:0000256" key="6">
    <source>
        <dbReference type="ARBA" id="ARBA00023054"/>
    </source>
</evidence>
<name>A0A7S2GN38_9STRA</name>
<dbReference type="InterPro" id="IPR035979">
    <property type="entry name" value="RBD_domain_sf"/>
</dbReference>
<dbReference type="CDD" id="cd16618">
    <property type="entry name" value="mRING-HC-C4C4_CNOT4"/>
    <property type="match status" value="1"/>
</dbReference>
<dbReference type="GO" id="GO:0004842">
    <property type="term" value="F:ubiquitin-protein transferase activity"/>
    <property type="evidence" value="ECO:0007669"/>
    <property type="project" value="InterPro"/>
</dbReference>
<dbReference type="PANTHER" id="PTHR12603:SF0">
    <property type="entry name" value="CCR4-NOT TRANSCRIPTION COMPLEX SUBUNIT 4"/>
    <property type="match status" value="1"/>
</dbReference>
<dbReference type="FunFam" id="3.30.40.10:FF:000006">
    <property type="entry name" value="CCR4-NOT transcription complex subunit 4"/>
    <property type="match status" value="1"/>
</dbReference>
<feature type="compositionally biased region" description="Pro residues" evidence="10">
    <location>
        <begin position="354"/>
        <end position="364"/>
    </location>
</feature>
<feature type="domain" description="RING-type" evidence="11">
    <location>
        <begin position="9"/>
        <end position="52"/>
    </location>
</feature>
<proteinExistence type="predicted"/>
<keyword evidence="2" id="KW-0479">Metal-binding</keyword>
<dbReference type="PROSITE" id="PS50089">
    <property type="entry name" value="ZF_RING_2"/>
    <property type="match status" value="1"/>
</dbReference>
<keyword evidence="4" id="KW-0862">Zinc</keyword>
<evidence type="ECO:0000256" key="9">
    <source>
        <dbReference type="PROSITE-ProRule" id="PRU00176"/>
    </source>
</evidence>
<dbReference type="InterPro" id="IPR012677">
    <property type="entry name" value="Nucleotide-bd_a/b_plait_sf"/>
</dbReference>
<evidence type="ECO:0000256" key="10">
    <source>
        <dbReference type="SAM" id="MobiDB-lite"/>
    </source>
</evidence>
<dbReference type="Gene3D" id="3.30.70.330">
    <property type="match status" value="1"/>
</dbReference>
<organism evidence="13">
    <name type="scientific">Octactis speculum</name>
    <dbReference type="NCBI Taxonomy" id="3111310"/>
    <lineage>
        <taxon>Eukaryota</taxon>
        <taxon>Sar</taxon>
        <taxon>Stramenopiles</taxon>
        <taxon>Ochrophyta</taxon>
        <taxon>Dictyochophyceae</taxon>
        <taxon>Dictyochales</taxon>
        <taxon>Dictyochaceae</taxon>
        <taxon>Octactis</taxon>
    </lineage>
</organism>
<comment type="subcellular location">
    <subcellularLocation>
        <location evidence="1">Nucleus</location>
    </subcellularLocation>
</comment>
<dbReference type="Gene3D" id="3.30.40.10">
    <property type="entry name" value="Zinc/RING finger domain, C3HC4 (zinc finger)"/>
    <property type="match status" value="1"/>
</dbReference>
<dbReference type="EMBL" id="HBGS01047359">
    <property type="protein sequence ID" value="CAD9461179.1"/>
    <property type="molecule type" value="Transcribed_RNA"/>
</dbReference>
<dbReference type="SUPFAM" id="SSF57850">
    <property type="entry name" value="RING/U-box"/>
    <property type="match status" value="1"/>
</dbReference>
<dbReference type="SUPFAM" id="SSF54928">
    <property type="entry name" value="RNA-binding domain, RBD"/>
    <property type="match status" value="1"/>
</dbReference>
<dbReference type="GO" id="GO:0016567">
    <property type="term" value="P:protein ubiquitination"/>
    <property type="evidence" value="ECO:0007669"/>
    <property type="project" value="TreeGrafter"/>
</dbReference>
<dbReference type="InterPro" id="IPR034261">
    <property type="entry name" value="CNOT4_RRM"/>
</dbReference>
<dbReference type="GO" id="GO:0030014">
    <property type="term" value="C:CCR4-NOT complex"/>
    <property type="evidence" value="ECO:0007669"/>
    <property type="project" value="InterPro"/>
</dbReference>
<feature type="compositionally biased region" description="Low complexity" evidence="10">
    <location>
        <begin position="681"/>
        <end position="695"/>
    </location>
</feature>
<dbReference type="Pfam" id="PF14570">
    <property type="entry name" value="zf-RING_4"/>
    <property type="match status" value="1"/>
</dbReference>
<keyword evidence="5 9" id="KW-0694">RNA-binding</keyword>
<dbReference type="InterPro" id="IPR039515">
    <property type="entry name" value="NOT4_mRING-HC-C4C4"/>
</dbReference>
<evidence type="ECO:0000259" key="11">
    <source>
        <dbReference type="PROSITE" id="PS50089"/>
    </source>
</evidence>
<keyword evidence="7" id="KW-0539">Nucleus</keyword>
<feature type="compositionally biased region" description="Polar residues" evidence="10">
    <location>
        <begin position="785"/>
        <end position="794"/>
    </location>
</feature>
<dbReference type="InterPro" id="IPR013083">
    <property type="entry name" value="Znf_RING/FYVE/PHD"/>
</dbReference>
<evidence type="ECO:0000256" key="4">
    <source>
        <dbReference type="ARBA" id="ARBA00022833"/>
    </source>
</evidence>
<dbReference type="SMART" id="SM00361">
    <property type="entry name" value="RRM_1"/>
    <property type="match status" value="1"/>
</dbReference>
<protein>
    <recommendedName>
        <fullName evidence="14">CCR4-NOT transcription complex subunit 4</fullName>
    </recommendedName>
</protein>
<evidence type="ECO:0000256" key="5">
    <source>
        <dbReference type="ARBA" id="ARBA00022884"/>
    </source>
</evidence>
<feature type="compositionally biased region" description="Low complexity" evidence="10">
    <location>
        <begin position="418"/>
        <end position="438"/>
    </location>
</feature>
<feature type="region of interest" description="Disordered" evidence="10">
    <location>
        <begin position="416"/>
        <end position="462"/>
    </location>
</feature>
<feature type="region of interest" description="Disordered" evidence="10">
    <location>
        <begin position="72"/>
        <end position="135"/>
    </location>
</feature>
<dbReference type="Pfam" id="PF00076">
    <property type="entry name" value="RRM_1"/>
    <property type="match status" value="1"/>
</dbReference>
<sequence length="915" mass="98157">MYDSDDDVCPLCCEELDISDKNFMPCRCGYQVCMWCWHHIKNDLNGLCPACRTPYSDDPHAFSAVDRQEVLKQTRQKREKEKKEKHKVLHRHQNAHTATSTGATGSTPSPPPQPSTGQRMVSLSVGEGDSGKLRSHHDNIRAHRVPDRKNLQNIRVVQRNLVYVIGISPSIASEETLRRGEYFGQFGKIVKVVVNRNHSGGSGDPRNASASLSASAYITFAHKEDAKACIQAVDGFWMDGRNVRASFGTTKYCNSFLRNLSCTNPDCLYLHELGEEEDSFTKEQIQSGQNSQFKNSTEVGTTDVVVRVTGNGGPSGTGRRVTNPIMPPPVFDTTASRVNTGAQAKHEKQTPLPQHSPPPIPPASMPRVSPLLTSMDYSSQVGMEMEGLPPPALSSVEVAAASFAASYARSADFDNEAQIQQRQRRQQQQQQQQQHPQQHSLGHNSSGGRSPSPQIPSLDTPVEPALEPLRSMQQRAPAPSSYNTAELWAGTEAQGWATATETRHLSDRGEALNREPAHIEPAQHGSSALGAEQGSAPWGIETQTQSHSPSLDALSAIWSTDGVAHDGGVQAQDKAFASALFPVTPYMHRPQHTGRVQVCNPVEPNGRESSDDALARLLATALPPHDGDHIPDESLIDRGLAEFDKCTAATADLGAGVNTGYQDAPSMQGLKQAGMQGKEYSSSPSDWSSKPVTAVAKEEAVPAPVPSLGTFRDGPNEPAAVTPSLESIWTDLPTNSDGASRDDRSTGPRLDGWGGGMSGKTESGNIWGAPASKSWGGADSLLADNPTNPGQHTENNNINNSNHSPGSDDSPAPTGMALLQQMLPGVNLTYGRQDQQQPQQSQPQAVPPHAVPPSESGGPLTQTGTGFGSSIWMVPGSSGVWSPISSQQTDLGNISGTTRSRGGQQPFVHLDIGSR</sequence>
<gene>
    <name evidence="13" type="ORF">DSPE1174_LOCUS24570</name>
</gene>
<dbReference type="PANTHER" id="PTHR12603">
    <property type="entry name" value="CCR4-NOT TRANSCRIPTION COMPLEX RELATED"/>
    <property type="match status" value="1"/>
</dbReference>
<evidence type="ECO:0000256" key="3">
    <source>
        <dbReference type="ARBA" id="ARBA00022771"/>
    </source>
</evidence>
<feature type="compositionally biased region" description="Polar residues" evidence="10">
    <location>
        <begin position="333"/>
        <end position="342"/>
    </location>
</feature>
<evidence type="ECO:0008006" key="14">
    <source>
        <dbReference type="Google" id="ProtNLM"/>
    </source>
</evidence>
<keyword evidence="3 8" id="KW-0863">Zinc-finger</keyword>
<dbReference type="InterPro" id="IPR000504">
    <property type="entry name" value="RRM_dom"/>
</dbReference>
<dbReference type="InterPro" id="IPR039780">
    <property type="entry name" value="Mot2"/>
</dbReference>
<feature type="compositionally biased region" description="Polar residues" evidence="10">
    <location>
        <begin position="879"/>
        <end position="903"/>
    </location>
</feature>
<accession>A0A7S2GN38</accession>
<dbReference type="PROSITE" id="PS50102">
    <property type="entry name" value="RRM"/>
    <property type="match status" value="1"/>
</dbReference>
<feature type="region of interest" description="Disordered" evidence="10">
    <location>
        <begin position="831"/>
        <end position="907"/>
    </location>
</feature>
<dbReference type="InterPro" id="IPR003954">
    <property type="entry name" value="RRM_euk-type"/>
</dbReference>
<feature type="domain" description="RRM" evidence="12">
    <location>
        <begin position="160"/>
        <end position="250"/>
    </location>
</feature>
<evidence type="ECO:0000256" key="1">
    <source>
        <dbReference type="ARBA" id="ARBA00004123"/>
    </source>
</evidence>
<feature type="compositionally biased region" description="Basic and acidic residues" evidence="10">
    <location>
        <begin position="72"/>
        <end position="82"/>
    </location>
</feature>
<evidence type="ECO:0000256" key="7">
    <source>
        <dbReference type="ARBA" id="ARBA00023242"/>
    </source>
</evidence>
<feature type="region of interest" description="Disordered" evidence="10">
    <location>
        <begin position="307"/>
        <end position="370"/>
    </location>
</feature>
<dbReference type="InterPro" id="IPR001841">
    <property type="entry name" value="Znf_RING"/>
</dbReference>
<feature type="compositionally biased region" description="Basic residues" evidence="10">
    <location>
        <begin position="83"/>
        <end position="94"/>
    </location>
</feature>
<dbReference type="GO" id="GO:0003723">
    <property type="term" value="F:RNA binding"/>
    <property type="evidence" value="ECO:0007669"/>
    <property type="project" value="UniProtKB-UniRule"/>
</dbReference>
<dbReference type="CDD" id="cd12438">
    <property type="entry name" value="RRM_CNOT4"/>
    <property type="match status" value="1"/>
</dbReference>
<evidence type="ECO:0000256" key="2">
    <source>
        <dbReference type="ARBA" id="ARBA00022723"/>
    </source>
</evidence>
<evidence type="ECO:0000259" key="12">
    <source>
        <dbReference type="PROSITE" id="PS50102"/>
    </source>
</evidence>
<dbReference type="SMART" id="SM00360">
    <property type="entry name" value="RRM"/>
    <property type="match status" value="1"/>
</dbReference>
<dbReference type="GO" id="GO:0005634">
    <property type="term" value="C:nucleus"/>
    <property type="evidence" value="ECO:0007669"/>
    <property type="project" value="UniProtKB-SubCell"/>
</dbReference>